<dbReference type="EMBL" id="CP017241">
    <property type="protein sequence ID" value="APO76086.1"/>
    <property type="molecule type" value="Genomic_DNA"/>
</dbReference>
<dbReference type="AlphaFoldDB" id="A0A1L5P7J1"/>
<sequence>MTEPLRVSDHAVLRYLERAHGLDVEAVRRHIGSRCATGAELRALSVIVEKVKFVLQEGVVVTVLKSRALAFPKGGRDE</sequence>
<name>A0A1L5P7J1_RHIET</name>
<protein>
    <submittedName>
        <fullName evidence="1">Uncharacterized protein</fullName>
    </submittedName>
</protein>
<evidence type="ECO:0000313" key="2">
    <source>
        <dbReference type="Proteomes" id="UP000185109"/>
    </source>
</evidence>
<accession>A0A1L5P7J1</accession>
<dbReference type="Proteomes" id="UP000185109">
    <property type="component" value="Chromosome"/>
</dbReference>
<evidence type="ECO:0000313" key="1">
    <source>
        <dbReference type="EMBL" id="APO76086.1"/>
    </source>
</evidence>
<dbReference type="RefSeq" id="WP_074062326.1">
    <property type="nucleotide sequence ID" value="NZ_CP017241.1"/>
</dbReference>
<proteinExistence type="predicted"/>
<reference evidence="1 2" key="1">
    <citation type="submission" date="2016-09" db="EMBL/GenBank/DDBJ databases">
        <title>The complete genome sequences of Rhizobium gallicum, symbiovars gallicum and phaseoli, symbionts associated to common bean (Phaseolus vulgaris).</title>
        <authorList>
            <person name="Bustos P."/>
            <person name="Santamaria R.I."/>
            <person name="Perez-Carrascal O.M."/>
            <person name="Juarez S."/>
            <person name="Lozano L."/>
            <person name="Martinez-Flores I."/>
            <person name="Martinez-Romero E."/>
            <person name="Cevallos M."/>
            <person name="Romero D."/>
            <person name="Davila G."/>
            <person name="Gonzalez V."/>
        </authorList>
    </citation>
    <scope>NUCLEOTIDE SEQUENCE [LARGE SCALE GENOMIC DNA]</scope>
    <source>
        <strain evidence="1 2">8C-3</strain>
    </source>
</reference>
<organism evidence="1 2">
    <name type="scientific">Rhizobium etli 8C-3</name>
    <dbReference type="NCBI Taxonomy" id="538025"/>
    <lineage>
        <taxon>Bacteria</taxon>
        <taxon>Pseudomonadati</taxon>
        <taxon>Pseudomonadota</taxon>
        <taxon>Alphaproteobacteria</taxon>
        <taxon>Hyphomicrobiales</taxon>
        <taxon>Rhizobiaceae</taxon>
        <taxon>Rhizobium/Agrobacterium group</taxon>
        <taxon>Rhizobium</taxon>
    </lineage>
</organism>
<gene>
    <name evidence="1" type="ORF">AM571_CH03292</name>
</gene>